<dbReference type="OrthoDB" id="1934925at2759"/>
<gene>
    <name evidence="1" type="ORF">AQUCO_10300007v1</name>
</gene>
<protein>
    <submittedName>
        <fullName evidence="1">Uncharacterized protein</fullName>
    </submittedName>
</protein>
<dbReference type="Proteomes" id="UP000230069">
    <property type="component" value="Unassembled WGS sequence"/>
</dbReference>
<dbReference type="AlphaFoldDB" id="A0A2G5C3R6"/>
<name>A0A2G5C3R6_AQUCA</name>
<organism evidence="1 2">
    <name type="scientific">Aquilegia coerulea</name>
    <name type="common">Rocky mountain columbine</name>
    <dbReference type="NCBI Taxonomy" id="218851"/>
    <lineage>
        <taxon>Eukaryota</taxon>
        <taxon>Viridiplantae</taxon>
        <taxon>Streptophyta</taxon>
        <taxon>Embryophyta</taxon>
        <taxon>Tracheophyta</taxon>
        <taxon>Spermatophyta</taxon>
        <taxon>Magnoliopsida</taxon>
        <taxon>Ranunculales</taxon>
        <taxon>Ranunculaceae</taxon>
        <taxon>Thalictroideae</taxon>
        <taxon>Aquilegia</taxon>
    </lineage>
</organism>
<evidence type="ECO:0000313" key="2">
    <source>
        <dbReference type="Proteomes" id="UP000230069"/>
    </source>
</evidence>
<dbReference type="EMBL" id="KZ305119">
    <property type="protein sequence ID" value="PIA25916.1"/>
    <property type="molecule type" value="Genomic_DNA"/>
</dbReference>
<sequence length="77" mass="8687">MQKKESPTGTVTRTQLFVAIHTKTDGTCPSLETRPTLDEIRRLISIDPYLGETDLDHDPVAIVCGVDGRGRYWQWSL</sequence>
<keyword evidence="2" id="KW-1185">Reference proteome</keyword>
<evidence type="ECO:0000313" key="1">
    <source>
        <dbReference type="EMBL" id="PIA25916.1"/>
    </source>
</evidence>
<dbReference type="InParanoid" id="A0A2G5C3R6"/>
<proteinExistence type="predicted"/>
<accession>A0A2G5C3R6</accession>
<reference evidence="1 2" key="1">
    <citation type="submission" date="2017-09" db="EMBL/GenBank/DDBJ databases">
        <title>WGS assembly of Aquilegia coerulea Goldsmith.</title>
        <authorList>
            <person name="Hodges S."/>
            <person name="Kramer E."/>
            <person name="Nordborg M."/>
            <person name="Tomkins J."/>
            <person name="Borevitz J."/>
            <person name="Derieg N."/>
            <person name="Yan J."/>
            <person name="Mihaltcheva S."/>
            <person name="Hayes R.D."/>
            <person name="Rokhsar D."/>
        </authorList>
    </citation>
    <scope>NUCLEOTIDE SEQUENCE [LARGE SCALE GENOMIC DNA]</scope>
    <source>
        <strain evidence="2">cv. Goldsmith</strain>
    </source>
</reference>